<proteinExistence type="predicted"/>
<reference evidence="2 3" key="1">
    <citation type="submission" date="2020-08" db="EMBL/GenBank/DDBJ databases">
        <authorList>
            <person name="Newling K."/>
            <person name="Davey J."/>
            <person name="Forrester S."/>
        </authorList>
    </citation>
    <scope>NUCLEOTIDE SEQUENCE [LARGE SCALE GENOMIC DNA]</scope>
    <source>
        <strain evidence="3">Crithidia deanei Carvalho (ATCC PRA-265)</strain>
    </source>
</reference>
<accession>A0A7G2CC64</accession>
<dbReference type="AlphaFoldDB" id="A0A7G2CC64"/>
<keyword evidence="3" id="KW-1185">Reference proteome</keyword>
<feature type="region of interest" description="Disordered" evidence="1">
    <location>
        <begin position="1"/>
        <end position="40"/>
    </location>
</feature>
<dbReference type="Proteomes" id="UP000515908">
    <property type="component" value="Chromosome 07"/>
</dbReference>
<name>A0A7G2CC64_9TRYP</name>
<evidence type="ECO:0000256" key="1">
    <source>
        <dbReference type="SAM" id="MobiDB-lite"/>
    </source>
</evidence>
<organism evidence="2 3">
    <name type="scientific">Angomonas deanei</name>
    <dbReference type="NCBI Taxonomy" id="59799"/>
    <lineage>
        <taxon>Eukaryota</taxon>
        <taxon>Discoba</taxon>
        <taxon>Euglenozoa</taxon>
        <taxon>Kinetoplastea</taxon>
        <taxon>Metakinetoplastina</taxon>
        <taxon>Trypanosomatida</taxon>
        <taxon>Trypanosomatidae</taxon>
        <taxon>Strigomonadinae</taxon>
        <taxon>Angomonas</taxon>
    </lineage>
</organism>
<gene>
    <name evidence="2" type="ORF">ADEAN_000399900</name>
</gene>
<evidence type="ECO:0000313" key="2">
    <source>
        <dbReference type="EMBL" id="CAD2216537.1"/>
    </source>
</evidence>
<sequence length="132" mass="14184">MGCGATKDVTEPDVVAPLKGGKRGASAGSKKQEGSSTSDVCPRNLWEAGYLLPDSPGGPVSTYDDYRGFQVTTTNSMSRNKTDNLCSWADTALEGKKKNKGVFFNPQNPAAWPRDLLTAYDPSSHFANHKTI</sequence>
<protein>
    <submittedName>
        <fullName evidence="2">Uncharacterized protein</fullName>
    </submittedName>
</protein>
<evidence type="ECO:0000313" key="3">
    <source>
        <dbReference type="Proteomes" id="UP000515908"/>
    </source>
</evidence>
<dbReference type="VEuPathDB" id="TriTrypDB:ADEAN_000399900"/>
<dbReference type="EMBL" id="LR877151">
    <property type="protein sequence ID" value="CAD2216537.1"/>
    <property type="molecule type" value="Genomic_DNA"/>
</dbReference>